<protein>
    <submittedName>
        <fullName evidence="2">Uncharacterized protein</fullName>
    </submittedName>
</protein>
<reference evidence="2 3" key="1">
    <citation type="journal article" date="2020" name="Phytopathology">
        <title>A high-quality genome resource of Botrytis fragariae, a new and rapidly spreading fungal pathogen causing strawberry gray mold in the U.S.A.</title>
        <authorList>
            <person name="Wu Y."/>
            <person name="Saski C.A."/>
            <person name="Schnabel G."/>
            <person name="Xiao S."/>
            <person name="Hu M."/>
        </authorList>
    </citation>
    <scope>NUCLEOTIDE SEQUENCE [LARGE SCALE GENOMIC DNA]</scope>
    <source>
        <strain evidence="2 3">BVB16</strain>
    </source>
</reference>
<feature type="compositionally biased region" description="Basic and acidic residues" evidence="1">
    <location>
        <begin position="1"/>
        <end position="13"/>
    </location>
</feature>
<sequence>MPRKDKCVSDEVSPRTGLKSTPPPRPARYDDVFYGPFGYLSDIVQLLRLGQQIVVPHTG</sequence>
<evidence type="ECO:0000256" key="1">
    <source>
        <dbReference type="SAM" id="MobiDB-lite"/>
    </source>
</evidence>
<accession>A0A8H6B1Y0</accession>
<dbReference type="AlphaFoldDB" id="A0A8H6B1Y0"/>
<keyword evidence="3" id="KW-1185">Reference proteome</keyword>
<organism evidence="2 3">
    <name type="scientific">Botrytis fragariae</name>
    <dbReference type="NCBI Taxonomy" id="1964551"/>
    <lineage>
        <taxon>Eukaryota</taxon>
        <taxon>Fungi</taxon>
        <taxon>Dikarya</taxon>
        <taxon>Ascomycota</taxon>
        <taxon>Pezizomycotina</taxon>
        <taxon>Leotiomycetes</taxon>
        <taxon>Helotiales</taxon>
        <taxon>Sclerotiniaceae</taxon>
        <taxon>Botrytis</taxon>
    </lineage>
</organism>
<proteinExistence type="predicted"/>
<name>A0A8H6B1Y0_9HELO</name>
<evidence type="ECO:0000313" key="3">
    <source>
        <dbReference type="Proteomes" id="UP000531561"/>
    </source>
</evidence>
<comment type="caution">
    <text evidence="2">The sequence shown here is derived from an EMBL/GenBank/DDBJ whole genome shotgun (WGS) entry which is preliminary data.</text>
</comment>
<dbReference type="EMBL" id="JABFCT010000003">
    <property type="protein sequence ID" value="KAF5877714.1"/>
    <property type="molecule type" value="Genomic_DNA"/>
</dbReference>
<feature type="region of interest" description="Disordered" evidence="1">
    <location>
        <begin position="1"/>
        <end position="27"/>
    </location>
</feature>
<dbReference type="Proteomes" id="UP000531561">
    <property type="component" value="Unassembled WGS sequence"/>
</dbReference>
<dbReference type="RefSeq" id="XP_037196660.1">
    <property type="nucleotide sequence ID" value="XM_037332506.1"/>
</dbReference>
<dbReference type="GeneID" id="59256198"/>
<evidence type="ECO:0000313" key="2">
    <source>
        <dbReference type="EMBL" id="KAF5877714.1"/>
    </source>
</evidence>
<gene>
    <name evidence="2" type="ORF">Bfra_002081</name>
</gene>